<dbReference type="Proteomes" id="UP001205843">
    <property type="component" value="Unassembled WGS sequence"/>
</dbReference>
<gene>
    <name evidence="1" type="ORF">J2T57_001593</name>
</gene>
<comment type="caution">
    <text evidence="1">The sequence shown here is derived from an EMBL/GenBank/DDBJ whole genome shotgun (WGS) entry which is preliminary data.</text>
</comment>
<dbReference type="RefSeq" id="WP_253476521.1">
    <property type="nucleotide sequence ID" value="NZ_JALJXV010000003.1"/>
</dbReference>
<proteinExistence type="predicted"/>
<name>A0AAE3G2C2_9GAMM</name>
<evidence type="ECO:0000313" key="1">
    <source>
        <dbReference type="EMBL" id="MCP1674491.1"/>
    </source>
</evidence>
<dbReference type="EMBL" id="JALJXV010000003">
    <property type="protein sequence ID" value="MCP1674491.1"/>
    <property type="molecule type" value="Genomic_DNA"/>
</dbReference>
<dbReference type="AlphaFoldDB" id="A0AAE3G2C2"/>
<keyword evidence="2" id="KW-1185">Reference proteome</keyword>
<evidence type="ECO:0000313" key="2">
    <source>
        <dbReference type="Proteomes" id="UP001205843"/>
    </source>
</evidence>
<sequence>MKETVPMAVTPESLLESAHGALTVDIPSHRKNDADWRSHLSVVADLFALGAASALALRRDSVEINDGIHVEGYSLAVLHLPEGARRGDRAILTRRFVGIRDHSVSIQAKAIPFTIGDPDACQDLLERLIDQRFEHDPAVAVDETDSGIGKAILRSIAGEADATRRSPDIDEKDPLVIHRHLSYDPLVAPCAGSPAELLLADFYADRRDQYAGADPWLGLDRQFTSLPKIARMIGSPITQALGVAVSATTERMSRRLHPFVTRNPDGSPRAGAGASSTASHVTPLMIDFLHRSGSHENLMRRVQVLAQYPELPWMDLLINQRSHDGFFRAIDAGEAEPVFALEESTGLGRRQIEALMALGDEALLRVLAARREAPAARLLANTRPSFLMRLPGDKPLTGRTSSTLLELAQGVVRAPGSFTASLIDPGALIDRPLADLLDAFRRAPGAVRQGRGDLTGPAQIDHYLDCLDEIAVRTGATVPGMSAPNALSLLAQAREWERRTDLALLPRLHDWEAGVREQGAREAAWEPLLEGGERIIDTSAGAVVVRELTTASALHADGLALNHCVDGLEDGCWGGRYRVFSLTGPGGMRSALGVRLEHADPEIEAPDALTLTLEIHESADASKPEARLEEAATLLLEFLADDPAHNAVATEIVYGATVPPAGHPGAQTLFESLNLGEINDIFGGLLPHGLRRALDETLKAAAEERDAEPAQDTRRLG</sequence>
<protein>
    <submittedName>
        <fullName evidence="1">Uncharacterized protein</fullName>
    </submittedName>
</protein>
<accession>A0AAE3G2C2</accession>
<reference evidence="1" key="1">
    <citation type="submission" date="2022-03" db="EMBL/GenBank/DDBJ databases">
        <title>Genomic Encyclopedia of Type Strains, Phase III (KMG-III): the genomes of soil and plant-associated and newly described type strains.</title>
        <authorList>
            <person name="Whitman W."/>
        </authorList>
    </citation>
    <scope>NUCLEOTIDE SEQUENCE</scope>
    <source>
        <strain evidence="1">ANL 6-2</strain>
    </source>
</reference>
<organism evidence="1 2">
    <name type="scientific">Natronocella acetinitrilica</name>
    <dbReference type="NCBI Taxonomy" id="414046"/>
    <lineage>
        <taxon>Bacteria</taxon>
        <taxon>Pseudomonadati</taxon>
        <taxon>Pseudomonadota</taxon>
        <taxon>Gammaproteobacteria</taxon>
        <taxon>Chromatiales</taxon>
        <taxon>Ectothiorhodospiraceae</taxon>
        <taxon>Natronocella</taxon>
    </lineage>
</organism>